<dbReference type="Proteomes" id="UP001341840">
    <property type="component" value="Unassembled WGS sequence"/>
</dbReference>
<dbReference type="EMBL" id="JASCZI010030262">
    <property type="protein sequence ID" value="MED6120127.1"/>
    <property type="molecule type" value="Genomic_DNA"/>
</dbReference>
<sequence>MEEEILDIQPLNEIISENIRFQQDGNTINIGPTRELTTIEQKKIYNWDTILINRNLVAYETKGEYFGMNPNLGIDKENFD</sequence>
<reference evidence="1 2" key="1">
    <citation type="journal article" date="2023" name="Plants (Basel)">
        <title>Bridging the Gap: Combining Genomics and Transcriptomics Approaches to Understand Stylosanthes scabra, an Orphan Legume from the Brazilian Caatinga.</title>
        <authorList>
            <person name="Ferreira-Neto J.R.C."/>
            <person name="da Silva M.D."/>
            <person name="Binneck E."/>
            <person name="de Melo N.F."/>
            <person name="da Silva R.H."/>
            <person name="de Melo A.L.T.M."/>
            <person name="Pandolfi V."/>
            <person name="Bustamante F.O."/>
            <person name="Brasileiro-Vidal A.C."/>
            <person name="Benko-Iseppon A.M."/>
        </authorList>
    </citation>
    <scope>NUCLEOTIDE SEQUENCE [LARGE SCALE GENOMIC DNA]</scope>
    <source>
        <tissue evidence="1">Leaves</tissue>
    </source>
</reference>
<evidence type="ECO:0000313" key="2">
    <source>
        <dbReference type="Proteomes" id="UP001341840"/>
    </source>
</evidence>
<comment type="caution">
    <text evidence="1">The sequence shown here is derived from an EMBL/GenBank/DDBJ whole genome shotgun (WGS) entry which is preliminary data.</text>
</comment>
<gene>
    <name evidence="1" type="ORF">PIB30_018154</name>
</gene>
<protein>
    <submittedName>
        <fullName evidence="1">Uncharacterized protein</fullName>
    </submittedName>
</protein>
<name>A0ABU6R828_9FABA</name>
<keyword evidence="2" id="KW-1185">Reference proteome</keyword>
<organism evidence="1 2">
    <name type="scientific">Stylosanthes scabra</name>
    <dbReference type="NCBI Taxonomy" id="79078"/>
    <lineage>
        <taxon>Eukaryota</taxon>
        <taxon>Viridiplantae</taxon>
        <taxon>Streptophyta</taxon>
        <taxon>Embryophyta</taxon>
        <taxon>Tracheophyta</taxon>
        <taxon>Spermatophyta</taxon>
        <taxon>Magnoliopsida</taxon>
        <taxon>eudicotyledons</taxon>
        <taxon>Gunneridae</taxon>
        <taxon>Pentapetalae</taxon>
        <taxon>rosids</taxon>
        <taxon>fabids</taxon>
        <taxon>Fabales</taxon>
        <taxon>Fabaceae</taxon>
        <taxon>Papilionoideae</taxon>
        <taxon>50 kb inversion clade</taxon>
        <taxon>dalbergioids sensu lato</taxon>
        <taxon>Dalbergieae</taxon>
        <taxon>Pterocarpus clade</taxon>
        <taxon>Stylosanthes</taxon>
    </lineage>
</organism>
<proteinExistence type="predicted"/>
<accession>A0ABU6R828</accession>
<evidence type="ECO:0000313" key="1">
    <source>
        <dbReference type="EMBL" id="MED6120127.1"/>
    </source>
</evidence>